<sequence length="111" mass="11900">MGMTETATRLIERFGQDAILRKQPAPRTDPDDPPAGPAVDYPVTVAVTDYTVEERANALISDSALRVFITEGVVPSTADKLVIGGVAYLINRVGTLGPDGVVICYELRVQI</sequence>
<proteinExistence type="predicted"/>
<dbReference type="OrthoDB" id="7205619at2"/>
<comment type="caution">
    <text evidence="1">The sequence shown here is derived from an EMBL/GenBank/DDBJ whole genome shotgun (WGS) entry which is preliminary data.</text>
</comment>
<name>A0A420DHI2_9RHOB</name>
<dbReference type="EMBL" id="RAQK01000002">
    <property type="protein sequence ID" value="RKE93691.1"/>
    <property type="molecule type" value="Genomic_DNA"/>
</dbReference>
<dbReference type="Proteomes" id="UP000284407">
    <property type="component" value="Unassembled WGS sequence"/>
</dbReference>
<reference evidence="1 2" key="1">
    <citation type="submission" date="2018-09" db="EMBL/GenBank/DDBJ databases">
        <title>Genomic Encyclopedia of Archaeal and Bacterial Type Strains, Phase II (KMG-II): from individual species to whole genera.</title>
        <authorList>
            <person name="Goeker M."/>
        </authorList>
    </citation>
    <scope>NUCLEOTIDE SEQUENCE [LARGE SCALE GENOMIC DNA]</scope>
    <source>
        <strain evidence="1 2">DSM 11458</strain>
    </source>
</reference>
<dbReference type="RefSeq" id="WP_025062262.1">
    <property type="nucleotide sequence ID" value="NZ_RAQK01000002.1"/>
</dbReference>
<dbReference type="AlphaFoldDB" id="A0A420DHI2"/>
<accession>A0A420DHI2</accession>
<evidence type="ECO:0000313" key="2">
    <source>
        <dbReference type="Proteomes" id="UP000284407"/>
    </source>
</evidence>
<gene>
    <name evidence="1" type="ORF">C8N30_2781</name>
</gene>
<evidence type="ECO:0000313" key="1">
    <source>
        <dbReference type="EMBL" id="RKE93691.1"/>
    </source>
</evidence>
<organism evidence="1 2">
    <name type="scientific">Sulfitobacter guttiformis</name>
    <dbReference type="NCBI Taxonomy" id="74349"/>
    <lineage>
        <taxon>Bacteria</taxon>
        <taxon>Pseudomonadati</taxon>
        <taxon>Pseudomonadota</taxon>
        <taxon>Alphaproteobacteria</taxon>
        <taxon>Rhodobacterales</taxon>
        <taxon>Roseobacteraceae</taxon>
        <taxon>Sulfitobacter</taxon>
    </lineage>
</organism>
<keyword evidence="2" id="KW-1185">Reference proteome</keyword>
<protein>
    <submittedName>
        <fullName evidence="1">Uncharacterized protein</fullName>
    </submittedName>
</protein>
<dbReference type="STRING" id="1443111.Z949_1740"/>